<name>A0A7J0E9Z6_9ERIC</name>
<sequence>MGNFVVPHLTGLVEAVGNDVTDENEEIRIGTKLALAALAEASAPNGIESFESIFMPLLKGVIGSRHGKVLVAFLITFSSLIPLMDAAYAIHFAREVISVLVREFDFPDEQEKQIVLKTVKQCASIQGMKADYNGFLPEMFKKFLSLDTSN</sequence>
<evidence type="ECO:0000313" key="2">
    <source>
        <dbReference type="Proteomes" id="UP000585474"/>
    </source>
</evidence>
<dbReference type="SUPFAM" id="SSF48371">
    <property type="entry name" value="ARM repeat"/>
    <property type="match status" value="1"/>
</dbReference>
<gene>
    <name evidence="1" type="ORF">Acr_02g0014450</name>
</gene>
<protein>
    <submittedName>
        <fullName evidence="1">Splicing factor</fullName>
    </submittedName>
</protein>
<proteinExistence type="predicted"/>
<accession>A0A7J0E9Z6</accession>
<evidence type="ECO:0000313" key="1">
    <source>
        <dbReference type="EMBL" id="GFY83205.1"/>
    </source>
</evidence>
<dbReference type="InterPro" id="IPR038737">
    <property type="entry name" value="SF3b_su1-like"/>
</dbReference>
<dbReference type="GO" id="GO:0003729">
    <property type="term" value="F:mRNA binding"/>
    <property type="evidence" value="ECO:0007669"/>
    <property type="project" value="InterPro"/>
</dbReference>
<comment type="caution">
    <text evidence="1">The sequence shown here is derived from an EMBL/GenBank/DDBJ whole genome shotgun (WGS) entry which is preliminary data.</text>
</comment>
<reference evidence="1 2" key="1">
    <citation type="submission" date="2019-07" db="EMBL/GenBank/DDBJ databases">
        <title>De Novo Assembly of kiwifruit Actinidia rufa.</title>
        <authorList>
            <person name="Sugita-Konishi S."/>
            <person name="Sato K."/>
            <person name="Mori E."/>
            <person name="Abe Y."/>
            <person name="Kisaki G."/>
            <person name="Hamano K."/>
            <person name="Suezawa K."/>
            <person name="Otani M."/>
            <person name="Fukuda T."/>
            <person name="Manabe T."/>
            <person name="Gomi K."/>
            <person name="Tabuchi M."/>
            <person name="Akimitsu K."/>
            <person name="Kataoka I."/>
        </authorList>
    </citation>
    <scope>NUCLEOTIDE SEQUENCE [LARGE SCALE GENOMIC DNA]</scope>
    <source>
        <strain evidence="2">cv. Fuchu</strain>
    </source>
</reference>
<dbReference type="EMBL" id="BJWL01000002">
    <property type="protein sequence ID" value="GFY83205.1"/>
    <property type="molecule type" value="Genomic_DNA"/>
</dbReference>
<dbReference type="Proteomes" id="UP000585474">
    <property type="component" value="Unassembled WGS sequence"/>
</dbReference>
<dbReference type="GO" id="GO:0000245">
    <property type="term" value="P:spliceosomal complex assembly"/>
    <property type="evidence" value="ECO:0007669"/>
    <property type="project" value="InterPro"/>
</dbReference>
<keyword evidence="2" id="KW-1185">Reference proteome</keyword>
<dbReference type="PANTHER" id="PTHR12097">
    <property type="entry name" value="SPLICING FACTOR 3B, SUBUNIT 1-RELATED"/>
    <property type="match status" value="1"/>
</dbReference>
<dbReference type="InterPro" id="IPR016024">
    <property type="entry name" value="ARM-type_fold"/>
</dbReference>
<dbReference type="AlphaFoldDB" id="A0A7J0E9Z6"/>
<dbReference type="OrthoDB" id="438939at2759"/>
<organism evidence="1 2">
    <name type="scientific">Actinidia rufa</name>
    <dbReference type="NCBI Taxonomy" id="165716"/>
    <lineage>
        <taxon>Eukaryota</taxon>
        <taxon>Viridiplantae</taxon>
        <taxon>Streptophyta</taxon>
        <taxon>Embryophyta</taxon>
        <taxon>Tracheophyta</taxon>
        <taxon>Spermatophyta</taxon>
        <taxon>Magnoliopsida</taxon>
        <taxon>eudicotyledons</taxon>
        <taxon>Gunneridae</taxon>
        <taxon>Pentapetalae</taxon>
        <taxon>asterids</taxon>
        <taxon>Ericales</taxon>
        <taxon>Actinidiaceae</taxon>
        <taxon>Actinidia</taxon>
    </lineage>
</organism>